<evidence type="ECO:0000313" key="1">
    <source>
        <dbReference type="EMBL" id="KJE91971.1"/>
    </source>
</evidence>
<dbReference type="InParanoid" id="A0A0D2UA89"/>
<proteinExistence type="predicted"/>
<reference evidence="2" key="1">
    <citation type="submission" date="2011-02" db="EMBL/GenBank/DDBJ databases">
        <title>The Genome Sequence of Capsaspora owczarzaki ATCC 30864.</title>
        <authorList>
            <person name="Russ C."/>
            <person name="Cuomo C."/>
            <person name="Burger G."/>
            <person name="Gray M.W."/>
            <person name="Holland P.W.H."/>
            <person name="King N."/>
            <person name="Lang F.B.F."/>
            <person name="Roger A.J."/>
            <person name="Ruiz-Trillo I."/>
            <person name="Young S.K."/>
            <person name="Zeng Q."/>
            <person name="Gargeya S."/>
            <person name="Alvarado L."/>
            <person name="Berlin A."/>
            <person name="Chapman S.B."/>
            <person name="Chen Z."/>
            <person name="Freedman E."/>
            <person name="Gellesch M."/>
            <person name="Goldberg J."/>
            <person name="Griggs A."/>
            <person name="Gujja S."/>
            <person name="Heilman E."/>
            <person name="Heiman D."/>
            <person name="Howarth C."/>
            <person name="Mehta T."/>
            <person name="Neiman D."/>
            <person name="Pearson M."/>
            <person name="Roberts A."/>
            <person name="Saif S."/>
            <person name="Shea T."/>
            <person name="Shenoy N."/>
            <person name="Sisk P."/>
            <person name="Stolte C."/>
            <person name="Sykes S."/>
            <person name="White J."/>
            <person name="Yandava C."/>
            <person name="Haas B."/>
            <person name="Nusbaum C."/>
            <person name="Birren B."/>
        </authorList>
    </citation>
    <scope>NUCLEOTIDE SEQUENCE</scope>
    <source>
        <strain evidence="2">ATCC 30864</strain>
    </source>
</reference>
<protein>
    <submittedName>
        <fullName evidence="1">Uncharacterized protein</fullName>
    </submittedName>
</protein>
<keyword evidence="2" id="KW-1185">Reference proteome</keyword>
<evidence type="ECO:0000313" key="2">
    <source>
        <dbReference type="Proteomes" id="UP000008743"/>
    </source>
</evidence>
<gene>
    <name evidence="1" type="ORF">CAOG_003014</name>
</gene>
<dbReference type="InterPro" id="IPR023213">
    <property type="entry name" value="CAT-like_dom_sf"/>
</dbReference>
<accession>A0A0D2UA89</accession>
<dbReference type="AlphaFoldDB" id="A0A0D2UA89"/>
<dbReference type="Proteomes" id="UP000008743">
    <property type="component" value="Unassembled WGS sequence"/>
</dbReference>
<name>A0A0D2UA89_CAPO3</name>
<organism evidence="1 2">
    <name type="scientific">Capsaspora owczarzaki (strain ATCC 30864)</name>
    <dbReference type="NCBI Taxonomy" id="595528"/>
    <lineage>
        <taxon>Eukaryota</taxon>
        <taxon>Filasterea</taxon>
        <taxon>Capsaspora</taxon>
    </lineage>
</organism>
<dbReference type="EMBL" id="KE346363">
    <property type="protein sequence ID" value="KJE91971.1"/>
    <property type="molecule type" value="Genomic_DNA"/>
</dbReference>
<sequence>MKIRVVRSHLVRSRDAADTVTANANANATATDAADAAGAAQAKAQGVVAQVSPQLFEFSPLDQVGTGFQRVQCAWFYKTKLDADRMRIALALVLPRYPHFAGRIIAWKPRKHTSSDPSYAAAIAASHPTYRPKFGYAINDAGIPFDEAVIHGMSTGDLSWERTRVSDSFEVARAVLIPKAGDAVCSVQLGEFADGSGTALSVTTVHSVVDGQPVANPGSSYFPSQSTSRP</sequence>
<dbReference type="Gene3D" id="3.30.559.10">
    <property type="entry name" value="Chloramphenicol acetyltransferase-like domain"/>
    <property type="match status" value="1"/>
</dbReference>